<feature type="region of interest" description="Disordered" evidence="1">
    <location>
        <begin position="330"/>
        <end position="392"/>
    </location>
</feature>
<feature type="region of interest" description="Disordered" evidence="1">
    <location>
        <begin position="244"/>
        <end position="268"/>
    </location>
</feature>
<dbReference type="EMBL" id="LXFE01000793">
    <property type="protein sequence ID" value="OLL24448.1"/>
    <property type="molecule type" value="Genomic_DNA"/>
</dbReference>
<name>A0A1U7LP94_NEOID</name>
<dbReference type="OrthoDB" id="19159at2759"/>
<dbReference type="PANTHER" id="PTHR35140:SF1">
    <property type="entry name" value="MITOTIC CHECK POINT PROTEIN BFA1"/>
    <property type="match status" value="1"/>
</dbReference>
<evidence type="ECO:0000313" key="3">
    <source>
        <dbReference type="Proteomes" id="UP000186594"/>
    </source>
</evidence>
<evidence type="ECO:0000256" key="1">
    <source>
        <dbReference type="SAM" id="MobiDB-lite"/>
    </source>
</evidence>
<feature type="compositionally biased region" description="Polar residues" evidence="1">
    <location>
        <begin position="219"/>
        <end position="231"/>
    </location>
</feature>
<accession>A0A1U7LP94</accession>
<sequence>MCTSEPAIIERWDGGDLEFCGDFDLNSDFDKDSVSSKHHCFRIPFENKKSSPQPPASYSEDEDLDSVFPGEETRDLSNRLWTRHAELVLKSSQAQKAPLDEFFADLDIDGGKVFEFESAKARININIKRTLTSIRRSHNTDPYAATPSRIPLPRSAHKTPPSFHHPPAEYKDLSKKPSLISIRPQSAEKQLAPKNSMPSLRSTVVLKPPARSIGARSVTPHTGRSSSSVQVNRPFLPGGKSALSHHISTKRASTMSSRSIHSSQSKLSLAPDSLRREAAGVRMLTKPRRPRNFGNGTELDAFDDLPTCVPDENKYRVVTPKSPRLGRIKSSFGRIKEKDIQAASSPPPPKMRTSNKLFSRVADRLLPKRNSLSPSSSSFSSSREPSKTIKKMPKKLPTLFQNIDSANLSKVHGRMKYNPATYKWEGNDSVLDKFSPTSPTSRPALISNISNATKNVQVVGNMVFDPSRMCWLKNNSQDSDSDPFEGMDDLVENNEMKISLGNFEFVVGEEFDVGPEFIRRQREEEEIWRRVVDGWVSGERRGRDHLWDIREVLDHPSQPTWTDF</sequence>
<comment type="caution">
    <text evidence="2">The sequence shown here is derived from an EMBL/GenBank/DDBJ whole genome shotgun (WGS) entry which is preliminary data.</text>
</comment>
<feature type="compositionally biased region" description="Polar residues" evidence="1">
    <location>
        <begin position="250"/>
        <end position="267"/>
    </location>
</feature>
<dbReference type="GO" id="GO:0005096">
    <property type="term" value="F:GTPase activator activity"/>
    <property type="evidence" value="ECO:0007669"/>
    <property type="project" value="InterPro"/>
</dbReference>
<protein>
    <submittedName>
        <fullName evidence="2">Protein byr4</fullName>
    </submittedName>
</protein>
<dbReference type="STRING" id="1198029.A0A1U7LP94"/>
<feature type="region of interest" description="Disordered" evidence="1">
    <location>
        <begin position="45"/>
        <end position="66"/>
    </location>
</feature>
<dbReference type="GO" id="GO:0044732">
    <property type="term" value="C:mitotic spindle pole body"/>
    <property type="evidence" value="ECO:0007669"/>
    <property type="project" value="TreeGrafter"/>
</dbReference>
<feature type="compositionally biased region" description="Low complexity" evidence="1">
    <location>
        <begin position="368"/>
        <end position="383"/>
    </location>
</feature>
<dbReference type="InterPro" id="IPR034586">
    <property type="entry name" value="Bfa1/Byr4"/>
</dbReference>
<organism evidence="2 3">
    <name type="scientific">Neolecta irregularis (strain DAH-3)</name>
    <dbReference type="NCBI Taxonomy" id="1198029"/>
    <lineage>
        <taxon>Eukaryota</taxon>
        <taxon>Fungi</taxon>
        <taxon>Dikarya</taxon>
        <taxon>Ascomycota</taxon>
        <taxon>Taphrinomycotina</taxon>
        <taxon>Neolectales</taxon>
        <taxon>Neolectaceae</taxon>
        <taxon>Neolecta</taxon>
    </lineage>
</organism>
<evidence type="ECO:0000313" key="2">
    <source>
        <dbReference type="EMBL" id="OLL24448.1"/>
    </source>
</evidence>
<dbReference type="GO" id="GO:0001100">
    <property type="term" value="P:negative regulation of exit from mitosis"/>
    <property type="evidence" value="ECO:0007669"/>
    <property type="project" value="InterPro"/>
</dbReference>
<gene>
    <name evidence="2" type="ORF">NEOLI_003734</name>
</gene>
<dbReference type="Proteomes" id="UP000186594">
    <property type="component" value="Unassembled WGS sequence"/>
</dbReference>
<keyword evidence="3" id="KW-1185">Reference proteome</keyword>
<feature type="region of interest" description="Disordered" evidence="1">
    <location>
        <begin position="214"/>
        <end position="233"/>
    </location>
</feature>
<feature type="region of interest" description="Disordered" evidence="1">
    <location>
        <begin position="138"/>
        <end position="171"/>
    </location>
</feature>
<dbReference type="AlphaFoldDB" id="A0A1U7LP94"/>
<dbReference type="PANTHER" id="PTHR35140">
    <property type="entry name" value="MITOTIC CHECK POINT PROTEIN BFA1"/>
    <property type="match status" value="1"/>
</dbReference>
<dbReference type="GO" id="GO:1990334">
    <property type="term" value="C:Bfa1-Bub2 complex"/>
    <property type="evidence" value="ECO:0007669"/>
    <property type="project" value="InterPro"/>
</dbReference>
<proteinExistence type="predicted"/>
<reference evidence="2 3" key="1">
    <citation type="submission" date="2016-04" db="EMBL/GenBank/DDBJ databases">
        <title>Evolutionary innovation and constraint leading to complex multicellularity in the Ascomycota.</title>
        <authorList>
            <person name="Cisse O."/>
            <person name="Nguyen A."/>
            <person name="Hewitt D.A."/>
            <person name="Jedd G."/>
            <person name="Stajich J.E."/>
        </authorList>
    </citation>
    <scope>NUCLEOTIDE SEQUENCE [LARGE SCALE GENOMIC DNA]</scope>
    <source>
        <strain evidence="2 3">DAH-3</strain>
    </source>
</reference>